<evidence type="ECO:0000256" key="4">
    <source>
        <dbReference type="ARBA" id="ARBA00022553"/>
    </source>
</evidence>
<evidence type="ECO:0000256" key="6">
    <source>
        <dbReference type="ARBA" id="ARBA00022771"/>
    </source>
</evidence>
<dbReference type="GO" id="GO:0008270">
    <property type="term" value="F:zinc ion binding"/>
    <property type="evidence" value="ECO:0007669"/>
    <property type="project" value="UniProtKB-KW"/>
</dbReference>
<keyword evidence="9" id="KW-0156">Chromatin regulator</keyword>
<keyword evidence="8" id="KW-0862">Zinc</keyword>
<gene>
    <name evidence="14" type="ORF">ZEAMMB73_Zm00001d014548</name>
</gene>
<dbReference type="Gene3D" id="2.60.120.340">
    <property type="entry name" value="Nucleoplasmin core domain"/>
    <property type="match status" value="1"/>
</dbReference>
<comment type="subcellular location">
    <subcellularLocation>
        <location evidence="1">Nucleus</location>
        <location evidence="1">Nucleolus</location>
    </subcellularLocation>
</comment>
<evidence type="ECO:0000256" key="9">
    <source>
        <dbReference type="ARBA" id="ARBA00022853"/>
    </source>
</evidence>
<keyword evidence="10" id="KW-0805">Transcription regulation</keyword>
<dbReference type="FunFam" id="2.60.120.340:FF:000004">
    <property type="entry name" value="Histone deacetylase HDT1"/>
    <property type="match status" value="1"/>
</dbReference>
<evidence type="ECO:0000256" key="11">
    <source>
        <dbReference type="ARBA" id="ARBA00023163"/>
    </source>
</evidence>
<dbReference type="InterPro" id="IPR041232">
    <property type="entry name" value="NPL"/>
</dbReference>
<dbReference type="Pfam" id="PF17800">
    <property type="entry name" value="NPL"/>
    <property type="match status" value="1"/>
</dbReference>
<evidence type="ECO:0000256" key="7">
    <source>
        <dbReference type="ARBA" id="ARBA00022801"/>
    </source>
</evidence>
<keyword evidence="6" id="KW-0863">Zinc-finger</keyword>
<feature type="non-terminal residue" evidence="14">
    <location>
        <position position="1"/>
    </location>
</feature>
<dbReference type="GO" id="GO:0016787">
    <property type="term" value="F:hydrolase activity"/>
    <property type="evidence" value="ECO:0007669"/>
    <property type="project" value="UniProtKB-KW"/>
</dbReference>
<protein>
    <submittedName>
        <fullName evidence="14">Histone deacetylase HDT1</fullName>
    </submittedName>
</protein>
<dbReference type="eggNOG" id="ENOG502QVH6">
    <property type="taxonomic scope" value="Eukaryota"/>
</dbReference>
<evidence type="ECO:0000256" key="5">
    <source>
        <dbReference type="ARBA" id="ARBA00022723"/>
    </source>
</evidence>
<sequence length="192" mass="21853">GVVVRPGATVKCDPGEFWCHVSQIALHDRKGNEEVRVFVKVDGKEFWIGKLSVDKYPQCKTSLVFEKEFELLHTSKTSTISALGYKCWHCKRKYPFILLCSIFLEKPEHNFLFPNNFFLIYHIYDSVTSTNEGNNLVLPVLDIPNVFLSLGINNMVIDVSNDESDEEVPQAIPLFPKADGIYPCSMCILFKS</sequence>
<evidence type="ECO:0000256" key="8">
    <source>
        <dbReference type="ARBA" id="ARBA00022833"/>
    </source>
</evidence>
<proteinExistence type="inferred from homology"/>
<name>A0A1D6GU33_MAIZE</name>
<feature type="domain" description="Nucleoplasmin-like" evidence="13">
    <location>
        <begin position="1"/>
        <end position="85"/>
    </location>
</feature>
<accession>A0A1D6GU33</accession>
<evidence type="ECO:0000256" key="12">
    <source>
        <dbReference type="ARBA" id="ARBA00023242"/>
    </source>
</evidence>
<dbReference type="GO" id="GO:0006325">
    <property type="term" value="P:chromatin organization"/>
    <property type="evidence" value="ECO:0007669"/>
    <property type="project" value="UniProtKB-KW"/>
</dbReference>
<organism evidence="14">
    <name type="scientific">Zea mays</name>
    <name type="common">Maize</name>
    <dbReference type="NCBI Taxonomy" id="4577"/>
    <lineage>
        <taxon>Eukaryota</taxon>
        <taxon>Viridiplantae</taxon>
        <taxon>Streptophyta</taxon>
        <taxon>Embryophyta</taxon>
        <taxon>Tracheophyta</taxon>
        <taxon>Spermatophyta</taxon>
        <taxon>Magnoliopsida</taxon>
        <taxon>Liliopsida</taxon>
        <taxon>Poales</taxon>
        <taxon>Poaceae</taxon>
        <taxon>PACMAD clade</taxon>
        <taxon>Panicoideae</taxon>
        <taxon>Andropogonodae</taxon>
        <taxon>Andropogoneae</taxon>
        <taxon>Tripsacinae</taxon>
        <taxon>Zea</taxon>
    </lineage>
</organism>
<keyword evidence="11" id="KW-0804">Transcription</keyword>
<dbReference type="EMBL" id="CM000781">
    <property type="protein sequence ID" value="AQK66498.1"/>
    <property type="molecule type" value="Genomic_DNA"/>
</dbReference>
<keyword evidence="4" id="KW-0597">Phosphoprotein</keyword>
<reference evidence="14" key="1">
    <citation type="submission" date="2015-12" db="EMBL/GenBank/DDBJ databases">
        <title>Update maize B73 reference genome by single molecule sequencing technologies.</title>
        <authorList>
            <consortium name="Maize Genome Sequencing Project"/>
            <person name="Ware D."/>
        </authorList>
    </citation>
    <scope>NUCLEOTIDE SEQUENCE</scope>
    <source>
        <tissue evidence="14">Seedling</tissue>
    </source>
</reference>
<evidence type="ECO:0000256" key="2">
    <source>
        <dbReference type="ARBA" id="ARBA00006673"/>
    </source>
</evidence>
<dbReference type="GO" id="GO:0005730">
    <property type="term" value="C:nucleolus"/>
    <property type="evidence" value="ECO:0007669"/>
    <property type="project" value="UniProtKB-SubCell"/>
</dbReference>
<dbReference type="SMR" id="A0A1D6GU33"/>
<keyword evidence="7" id="KW-0378">Hydrolase</keyword>
<evidence type="ECO:0000313" key="14">
    <source>
        <dbReference type="EMBL" id="AQK66498.1"/>
    </source>
</evidence>
<evidence type="ECO:0000259" key="13">
    <source>
        <dbReference type="Pfam" id="PF17800"/>
    </source>
</evidence>
<evidence type="ECO:0000256" key="3">
    <source>
        <dbReference type="ARBA" id="ARBA00022491"/>
    </source>
</evidence>
<dbReference type="AlphaFoldDB" id="A0A1D6GU33"/>
<keyword evidence="5" id="KW-0479">Metal-binding</keyword>
<keyword evidence="12" id="KW-0539">Nucleus</keyword>
<evidence type="ECO:0000256" key="10">
    <source>
        <dbReference type="ARBA" id="ARBA00023015"/>
    </source>
</evidence>
<dbReference type="STRING" id="4577.A0A1D6GU33"/>
<dbReference type="PaxDb" id="4577-GRMZM2G082538_P02"/>
<keyword evidence="3" id="KW-0678">Repressor</keyword>
<evidence type="ECO:0000256" key="1">
    <source>
        <dbReference type="ARBA" id="ARBA00004604"/>
    </source>
</evidence>
<comment type="similarity">
    <text evidence="2">Belongs to the histone deacetylase HD2 family.</text>
</comment>